<evidence type="ECO:0000256" key="4">
    <source>
        <dbReference type="ARBA" id="ARBA00022989"/>
    </source>
</evidence>
<keyword evidence="5 6" id="KW-0472">Membrane</keyword>
<dbReference type="InterPro" id="IPR004680">
    <property type="entry name" value="Cit_transptr-like_dom"/>
</dbReference>
<evidence type="ECO:0000256" key="1">
    <source>
        <dbReference type="ARBA" id="ARBA00004141"/>
    </source>
</evidence>
<keyword evidence="9" id="KW-1185">Reference proteome</keyword>
<dbReference type="Pfam" id="PF03600">
    <property type="entry name" value="CitMHS"/>
    <property type="match status" value="1"/>
</dbReference>
<dbReference type="InterPro" id="IPR014738">
    <property type="entry name" value="Citrate_transporter"/>
</dbReference>
<evidence type="ECO:0000256" key="3">
    <source>
        <dbReference type="ARBA" id="ARBA00022692"/>
    </source>
</evidence>
<evidence type="ECO:0000256" key="2">
    <source>
        <dbReference type="ARBA" id="ARBA00022448"/>
    </source>
</evidence>
<feature type="transmembrane region" description="Helical" evidence="6">
    <location>
        <begin position="432"/>
        <end position="456"/>
    </location>
</feature>
<feature type="domain" description="Citrate transporter-like" evidence="7">
    <location>
        <begin position="22"/>
        <end position="401"/>
    </location>
</feature>
<evidence type="ECO:0000259" key="7">
    <source>
        <dbReference type="Pfam" id="PF03600"/>
    </source>
</evidence>
<feature type="transmembrane region" description="Helical" evidence="6">
    <location>
        <begin position="394"/>
        <end position="420"/>
    </location>
</feature>
<name>A0ABU2DP97_9MICC</name>
<comment type="subcellular location">
    <subcellularLocation>
        <location evidence="1">Membrane</location>
        <topology evidence="1">Multi-pass membrane protein</topology>
    </subcellularLocation>
</comment>
<accession>A0ABU2DP97</accession>
<evidence type="ECO:0000313" key="8">
    <source>
        <dbReference type="EMBL" id="MDR8018316.1"/>
    </source>
</evidence>
<dbReference type="RefSeq" id="WP_310547293.1">
    <property type="nucleotide sequence ID" value="NZ_JAVKGR010000001.1"/>
</dbReference>
<gene>
    <name evidence="8" type="ORF">RIL96_01870</name>
</gene>
<protein>
    <submittedName>
        <fullName evidence="8">Citrate:proton symporter</fullName>
    </submittedName>
</protein>
<feature type="transmembrane region" description="Helical" evidence="6">
    <location>
        <begin position="31"/>
        <end position="48"/>
    </location>
</feature>
<feature type="transmembrane region" description="Helical" evidence="6">
    <location>
        <begin position="307"/>
        <end position="327"/>
    </location>
</feature>
<comment type="caution">
    <text evidence="8">The sequence shown here is derived from an EMBL/GenBank/DDBJ whole genome shotgun (WGS) entry which is preliminary data.</text>
</comment>
<feature type="transmembrane region" description="Helical" evidence="6">
    <location>
        <begin position="60"/>
        <end position="80"/>
    </location>
</feature>
<evidence type="ECO:0000256" key="5">
    <source>
        <dbReference type="ARBA" id="ARBA00023136"/>
    </source>
</evidence>
<dbReference type="PANTHER" id="PTHR30354">
    <property type="entry name" value="GNT FAMILY GLUCONATE TRANSPORTER"/>
    <property type="match status" value="1"/>
</dbReference>
<evidence type="ECO:0000313" key="9">
    <source>
        <dbReference type="Proteomes" id="UP001251870"/>
    </source>
</evidence>
<dbReference type="NCBIfam" id="TIGR00784">
    <property type="entry name" value="citMHS"/>
    <property type="match status" value="1"/>
</dbReference>
<feature type="transmembrane region" description="Helical" evidence="6">
    <location>
        <begin position="92"/>
        <end position="114"/>
    </location>
</feature>
<dbReference type="InterPro" id="IPR003474">
    <property type="entry name" value="Glcn_transporter"/>
</dbReference>
<dbReference type="PANTHER" id="PTHR30354:SF26">
    <property type="entry name" value="TRANSPORTER, PUTATIVE-RELATED"/>
    <property type="match status" value="1"/>
</dbReference>
<evidence type="ECO:0000256" key="6">
    <source>
        <dbReference type="SAM" id="Phobius"/>
    </source>
</evidence>
<feature type="transmembrane region" description="Helical" evidence="6">
    <location>
        <begin position="184"/>
        <end position="204"/>
    </location>
</feature>
<organism evidence="8 9">
    <name type="scientific">Nesterenkonia aerolata</name>
    <dbReference type="NCBI Taxonomy" id="3074079"/>
    <lineage>
        <taxon>Bacteria</taxon>
        <taxon>Bacillati</taxon>
        <taxon>Actinomycetota</taxon>
        <taxon>Actinomycetes</taxon>
        <taxon>Micrococcales</taxon>
        <taxon>Micrococcaceae</taxon>
        <taxon>Nesterenkonia</taxon>
    </lineage>
</organism>
<reference evidence="8 9" key="1">
    <citation type="submission" date="2023-09" db="EMBL/GenBank/DDBJ databases">
        <title>Description of three actinobacteria isolated from air of manufacturing shop in a pharmaceutical factory.</title>
        <authorList>
            <person name="Zhang D.-F."/>
        </authorList>
    </citation>
    <scope>NUCLEOTIDE SEQUENCE [LARGE SCALE GENOMIC DNA]</scope>
    <source>
        <strain evidence="8 9">LY-0111</strain>
    </source>
</reference>
<feature type="transmembrane region" description="Helical" evidence="6">
    <location>
        <begin position="144"/>
        <end position="164"/>
    </location>
</feature>
<keyword evidence="2" id="KW-0813">Transport</keyword>
<feature type="transmembrane region" description="Helical" evidence="6">
    <location>
        <begin position="120"/>
        <end position="137"/>
    </location>
</feature>
<keyword evidence="3 6" id="KW-0812">Transmembrane</keyword>
<proteinExistence type="predicted"/>
<dbReference type="Proteomes" id="UP001251870">
    <property type="component" value="Unassembled WGS sequence"/>
</dbReference>
<keyword evidence="4 6" id="KW-1133">Transmembrane helix</keyword>
<dbReference type="EMBL" id="JAVKGR010000001">
    <property type="protein sequence ID" value="MDR8018316.1"/>
    <property type="molecule type" value="Genomic_DNA"/>
</dbReference>
<feature type="transmembrane region" description="Helical" evidence="6">
    <location>
        <begin position="6"/>
        <end position="24"/>
    </location>
</feature>
<sequence>MDEPSTLLTLGGLAIIAVTVGLLMWNRLSPIVVMSLVPLLGALLVGFGPSDLVEFFDSGVAQVMNVVVMFIFAILFFGILSDAGLFDPIVRGLILLTRGKVVLVSVGTALMGVVAHMDGAGATTFLLTIPALLPLYQALNMSRYLLLLLLALSAGIINMVPWGGPLGRAASVTGIDPGELYRPLIPLQIVGLVLIVTLAVLLGLREKSRIAKKVAAGEVQAADDVEVRSFADDFAARQAEQRAEIAATMRGSRAVYWANVVLALSIIGLMLADILPPALAFLIGVGIALPLNFRGSDLQMERVRAHAPNALMMGAVILAAAVFLGVLNESQMLESVALSFLTVIPDGLGPNLHLVMASFGVPMDLLTSTDAYYFSVLPLVEATSSQFGVGTAEAAHAMLVGNIIGTFVSPFSPALWLALGLSGANLGTHLRYSFFIVWGFSLMMLVAGLVLGLFSITT</sequence>
<feature type="transmembrane region" description="Helical" evidence="6">
    <location>
        <begin position="254"/>
        <end position="272"/>
    </location>
</feature>